<dbReference type="EMBL" id="WMIB01000001">
    <property type="protein sequence ID" value="MTH52409.1"/>
    <property type="molecule type" value="Genomic_DNA"/>
</dbReference>
<keyword evidence="1" id="KW-0472">Membrane</keyword>
<accession>A0A7X2V3T1</accession>
<proteinExistence type="predicted"/>
<protein>
    <submittedName>
        <fullName evidence="2">DUF2759 family protein</fullName>
    </submittedName>
</protein>
<keyword evidence="1" id="KW-0812">Transmembrane</keyword>
<feature type="transmembrane region" description="Helical" evidence="1">
    <location>
        <begin position="27"/>
        <end position="49"/>
    </location>
</feature>
<dbReference type="RefSeq" id="WP_155110911.1">
    <property type="nucleotide sequence ID" value="NZ_WMIB01000001.1"/>
</dbReference>
<dbReference type="Proteomes" id="UP000434639">
    <property type="component" value="Unassembled WGS sequence"/>
</dbReference>
<keyword evidence="1" id="KW-1133">Transmembrane helix</keyword>
<name>A0A7X2V3T1_9BACI</name>
<evidence type="ECO:0000313" key="3">
    <source>
        <dbReference type="Proteomes" id="UP000434639"/>
    </source>
</evidence>
<evidence type="ECO:0000256" key="1">
    <source>
        <dbReference type="SAM" id="Phobius"/>
    </source>
</evidence>
<gene>
    <name evidence="2" type="ORF">GKZ89_03245</name>
</gene>
<dbReference type="AlphaFoldDB" id="A0A7X2V3T1"/>
<dbReference type="Pfam" id="PF10958">
    <property type="entry name" value="DUF2759"/>
    <property type="match status" value="1"/>
</dbReference>
<reference evidence="2 3" key="1">
    <citation type="journal article" date="2017" name="Int. J. Syst. Evol. Microbiol.">
        <title>Bacillus mangrovi sp. nov., isolated from a sediment sample from a mangrove forest.</title>
        <authorList>
            <person name="Gupta V."/>
            <person name="Singh P.K."/>
            <person name="Korpole S."/>
            <person name="Tanuku N.R.S."/>
            <person name="Pinnaka A.K."/>
        </authorList>
    </citation>
    <scope>NUCLEOTIDE SEQUENCE [LARGE SCALE GENOMIC DNA]</scope>
    <source>
        <strain evidence="2 3">KCTC 33872</strain>
    </source>
</reference>
<dbReference type="OrthoDB" id="2355718at2"/>
<comment type="caution">
    <text evidence="2">The sequence shown here is derived from an EMBL/GenBank/DDBJ whole genome shotgun (WGS) entry which is preliminary data.</text>
</comment>
<evidence type="ECO:0000313" key="2">
    <source>
        <dbReference type="EMBL" id="MTH52409.1"/>
    </source>
</evidence>
<dbReference type="InterPro" id="IPR024490">
    <property type="entry name" value="DUF2759"/>
</dbReference>
<organism evidence="2 3">
    <name type="scientific">Metabacillus mangrovi</name>
    <dbReference type="NCBI Taxonomy" id="1491830"/>
    <lineage>
        <taxon>Bacteria</taxon>
        <taxon>Bacillati</taxon>
        <taxon>Bacillota</taxon>
        <taxon>Bacilli</taxon>
        <taxon>Bacillales</taxon>
        <taxon>Bacillaceae</taxon>
        <taxon>Metabacillus</taxon>
    </lineage>
</organism>
<keyword evidence="3" id="KW-1185">Reference proteome</keyword>
<sequence>MGLVIIFSLISILAVYGLLRAFKEKSLLGIAFCVATIGVFGWFTVMTIWHHGYPTHHV</sequence>